<protein>
    <submittedName>
        <fullName evidence="7">Two-component response regulator-like protein</fullName>
    </submittedName>
</protein>
<dbReference type="AlphaFoldDB" id="A0A7J0EAF2"/>
<feature type="region of interest" description="Disordered" evidence="5">
    <location>
        <begin position="149"/>
        <end position="169"/>
    </location>
</feature>
<dbReference type="SMART" id="SM00448">
    <property type="entry name" value="REC"/>
    <property type="match status" value="1"/>
</dbReference>
<reference evidence="7 8" key="1">
    <citation type="submission" date="2019-07" db="EMBL/GenBank/DDBJ databases">
        <title>De Novo Assembly of kiwifruit Actinidia rufa.</title>
        <authorList>
            <person name="Sugita-Konishi S."/>
            <person name="Sato K."/>
            <person name="Mori E."/>
            <person name="Abe Y."/>
            <person name="Kisaki G."/>
            <person name="Hamano K."/>
            <person name="Suezawa K."/>
            <person name="Otani M."/>
            <person name="Fukuda T."/>
            <person name="Manabe T."/>
            <person name="Gomi K."/>
            <person name="Tabuchi M."/>
            <person name="Akimitsu K."/>
            <person name="Kataoka I."/>
        </authorList>
    </citation>
    <scope>NUCLEOTIDE SEQUENCE [LARGE SCALE GENOMIC DNA]</scope>
    <source>
        <strain evidence="8">cv. Fuchu</strain>
    </source>
</reference>
<dbReference type="InterPro" id="IPR045279">
    <property type="entry name" value="ARR-like"/>
</dbReference>
<gene>
    <name evidence="7" type="ORF">Acr_03g0001640</name>
</gene>
<feature type="compositionally biased region" description="Low complexity" evidence="5">
    <location>
        <begin position="158"/>
        <end position="169"/>
    </location>
</feature>
<dbReference type="InterPro" id="IPR011006">
    <property type="entry name" value="CheY-like_superfamily"/>
</dbReference>
<evidence type="ECO:0000313" key="8">
    <source>
        <dbReference type="Proteomes" id="UP000585474"/>
    </source>
</evidence>
<evidence type="ECO:0000256" key="1">
    <source>
        <dbReference type="ARBA" id="ARBA00023012"/>
    </source>
</evidence>
<evidence type="ECO:0000259" key="6">
    <source>
        <dbReference type="PROSITE" id="PS50110"/>
    </source>
</evidence>
<dbReference type="Gene3D" id="3.40.50.2300">
    <property type="match status" value="1"/>
</dbReference>
<evidence type="ECO:0000256" key="2">
    <source>
        <dbReference type="ARBA" id="ARBA00023015"/>
    </source>
</evidence>
<dbReference type="Pfam" id="PF00072">
    <property type="entry name" value="Response_reg"/>
    <property type="match status" value="1"/>
</dbReference>
<feature type="domain" description="Response regulatory" evidence="6">
    <location>
        <begin position="51"/>
        <end position="192"/>
    </location>
</feature>
<dbReference type="GO" id="GO:0000160">
    <property type="term" value="P:phosphorelay signal transduction system"/>
    <property type="evidence" value="ECO:0007669"/>
    <property type="project" value="UniProtKB-KW"/>
</dbReference>
<organism evidence="7 8">
    <name type="scientific">Actinidia rufa</name>
    <dbReference type="NCBI Taxonomy" id="165716"/>
    <lineage>
        <taxon>Eukaryota</taxon>
        <taxon>Viridiplantae</taxon>
        <taxon>Streptophyta</taxon>
        <taxon>Embryophyta</taxon>
        <taxon>Tracheophyta</taxon>
        <taxon>Spermatophyta</taxon>
        <taxon>Magnoliopsida</taxon>
        <taxon>eudicotyledons</taxon>
        <taxon>Gunneridae</taxon>
        <taxon>Pentapetalae</taxon>
        <taxon>asterids</taxon>
        <taxon>Ericales</taxon>
        <taxon>Actinidiaceae</taxon>
        <taxon>Actinidia</taxon>
    </lineage>
</organism>
<dbReference type="PANTHER" id="PTHR43874:SF95">
    <property type="entry name" value="TWO-COMPONENT RESPONSE REGULATOR-LIKE APRR5"/>
    <property type="match status" value="1"/>
</dbReference>
<dbReference type="PANTHER" id="PTHR43874">
    <property type="entry name" value="TWO-COMPONENT RESPONSE REGULATOR"/>
    <property type="match status" value="1"/>
</dbReference>
<evidence type="ECO:0000256" key="4">
    <source>
        <dbReference type="PROSITE-ProRule" id="PRU00169"/>
    </source>
</evidence>
<dbReference type="EMBL" id="BJWL01000003">
    <property type="protein sequence ID" value="GFY83390.1"/>
    <property type="molecule type" value="Genomic_DNA"/>
</dbReference>
<feature type="region of interest" description="Disordered" evidence="5">
    <location>
        <begin position="495"/>
        <end position="521"/>
    </location>
</feature>
<keyword evidence="3" id="KW-0804">Transcription</keyword>
<dbReference type="GO" id="GO:0009736">
    <property type="term" value="P:cytokinin-activated signaling pathway"/>
    <property type="evidence" value="ECO:0007669"/>
    <property type="project" value="InterPro"/>
</dbReference>
<feature type="compositionally biased region" description="Basic and acidic residues" evidence="5">
    <location>
        <begin position="195"/>
        <end position="206"/>
    </location>
</feature>
<dbReference type="OrthoDB" id="60033at2759"/>
<keyword evidence="2" id="KW-0805">Transcription regulation</keyword>
<evidence type="ECO:0000313" key="7">
    <source>
        <dbReference type="EMBL" id="GFY83390.1"/>
    </source>
</evidence>
<sequence>MGEEGVRIEEAMDWEIREAEAHRERSEKKRKEDGAASVVRWEKFLPRMVLRVLLVEADDSTRQIIAALLRKCSYRVAAVPDGLKAWEVLKGKPHNIDLILTEVDLPSISGFALLTLITEHEICKKHSGHNMFGGDNLHLVAGMVPKMRASHSKKAEATAENNASSNHSSGFRACVERNRECIEKGSDAQSSCTKPDLESERAHTENVPDSLQHVKIQKHEECVKSSNKLLMNDCEDRGLVVATCEDANAMTQGEDMETEREKGQANIISEACCTNHVLVNSSREAIDLIGAFDNYSKCDFRSSFSNSGMHKFDSSPSLDLSLRRFHPSGSVNQVSDGRHTLNHSDASAFSRYVNRALQPPHSSVPMSNQQKDYGTNSDRELSNHILNHNSETHYLSPSSQKNMLSLATGQSGQVDGAFPSPQKTVLPFTVPMRGIRFDSLGTASGSVIPQMFCTQSGLSRHEEPSIQVNSFHQSNLEIQTPRQLIDQNANNCAYQTEHKQRQNWESSDDRRHFSSATDQSASSSFCNGTASHLNSIGCGSNGNVDQAPVVRAAAESGKEEGVCIHDRNSHRSVQREAALNKFRLKRKDRCFEKKVRYEKQKETCRAASSCKRTVCSASTK</sequence>
<feature type="region of interest" description="Disordered" evidence="5">
    <location>
        <begin position="358"/>
        <end position="380"/>
    </location>
</feature>
<evidence type="ECO:0000256" key="3">
    <source>
        <dbReference type="ARBA" id="ARBA00023163"/>
    </source>
</evidence>
<name>A0A7J0EAF2_9ERIC</name>
<dbReference type="Proteomes" id="UP000585474">
    <property type="component" value="Unassembled WGS sequence"/>
</dbReference>
<keyword evidence="8" id="KW-1185">Reference proteome</keyword>
<dbReference type="PROSITE" id="PS50110">
    <property type="entry name" value="RESPONSE_REGULATORY"/>
    <property type="match status" value="1"/>
</dbReference>
<comment type="caution">
    <text evidence="4">Lacks conserved residue(s) required for the propagation of feature annotation.</text>
</comment>
<evidence type="ECO:0000256" key="5">
    <source>
        <dbReference type="SAM" id="MobiDB-lite"/>
    </source>
</evidence>
<dbReference type="SUPFAM" id="SSF52172">
    <property type="entry name" value="CheY-like"/>
    <property type="match status" value="1"/>
</dbReference>
<feature type="region of interest" description="Disordered" evidence="5">
    <location>
        <begin position="185"/>
        <end position="209"/>
    </location>
</feature>
<dbReference type="InterPro" id="IPR001789">
    <property type="entry name" value="Sig_transdc_resp-reg_receiver"/>
</dbReference>
<proteinExistence type="predicted"/>
<comment type="caution">
    <text evidence="7">The sequence shown here is derived from an EMBL/GenBank/DDBJ whole genome shotgun (WGS) entry which is preliminary data.</text>
</comment>
<keyword evidence="1" id="KW-0902">Two-component regulatory system</keyword>
<accession>A0A7J0EAF2</accession>
<feature type="compositionally biased region" description="Basic and acidic residues" evidence="5">
    <location>
        <begin position="496"/>
        <end position="512"/>
    </location>
</feature>
<feature type="compositionally biased region" description="Polar residues" evidence="5">
    <location>
        <begin position="360"/>
        <end position="376"/>
    </location>
</feature>